<keyword evidence="3" id="KW-0238">DNA-binding</keyword>
<dbReference type="GO" id="GO:0005634">
    <property type="term" value="C:nucleus"/>
    <property type="evidence" value="ECO:0007669"/>
    <property type="project" value="UniProtKB-SubCell"/>
</dbReference>
<evidence type="ECO:0000256" key="3">
    <source>
        <dbReference type="ARBA" id="ARBA00023125"/>
    </source>
</evidence>
<evidence type="ECO:0000256" key="7">
    <source>
        <dbReference type="SAM" id="MobiDB-lite"/>
    </source>
</evidence>
<dbReference type="InterPro" id="IPR036576">
    <property type="entry name" value="WRKY_dom_sf"/>
</dbReference>
<dbReference type="SUPFAM" id="SSF118290">
    <property type="entry name" value="WRKY DNA-binding domain"/>
    <property type="match status" value="1"/>
</dbReference>
<keyword evidence="4" id="KW-0804">Transcription</keyword>
<name>A0A0E0C3Y1_9ORYZ</name>
<dbReference type="PANTHER" id="PTHR31429:SF116">
    <property type="entry name" value="WRKY DNA-BINDING DOMAIN SUPERFAMILY PROTEIN-RELATED"/>
    <property type="match status" value="1"/>
</dbReference>
<dbReference type="PROSITE" id="PS50811">
    <property type="entry name" value="WRKY"/>
    <property type="match status" value="1"/>
</dbReference>
<dbReference type="SMART" id="SM00116">
    <property type="entry name" value="CBS"/>
    <property type="match status" value="4"/>
</dbReference>
<dbReference type="GO" id="GO:0003700">
    <property type="term" value="F:DNA-binding transcription factor activity"/>
    <property type="evidence" value="ECO:0007669"/>
    <property type="project" value="InterPro"/>
</dbReference>
<dbReference type="InterPro" id="IPR044810">
    <property type="entry name" value="WRKY_plant"/>
</dbReference>
<dbReference type="Pfam" id="PF00571">
    <property type="entry name" value="CBS"/>
    <property type="match status" value="3"/>
</dbReference>
<keyword evidence="2" id="KW-0805">Transcription regulation</keyword>
<dbReference type="SUPFAM" id="SSF54631">
    <property type="entry name" value="CBS-domain pair"/>
    <property type="match status" value="2"/>
</dbReference>
<evidence type="ECO:0000256" key="4">
    <source>
        <dbReference type="ARBA" id="ARBA00023163"/>
    </source>
</evidence>
<dbReference type="InterPro" id="IPR000644">
    <property type="entry name" value="CBS_dom"/>
</dbReference>
<comment type="subcellular location">
    <subcellularLocation>
        <location evidence="1">Nucleus</location>
    </subcellularLocation>
</comment>
<evidence type="ECO:0000259" key="9">
    <source>
        <dbReference type="PROSITE" id="PS51371"/>
    </source>
</evidence>
<dbReference type="HOGENOM" id="CLU_346613_0_0_1"/>
<organism evidence="10">
    <name type="scientific">Oryza meridionalis</name>
    <dbReference type="NCBI Taxonomy" id="40149"/>
    <lineage>
        <taxon>Eukaryota</taxon>
        <taxon>Viridiplantae</taxon>
        <taxon>Streptophyta</taxon>
        <taxon>Embryophyta</taxon>
        <taxon>Tracheophyta</taxon>
        <taxon>Spermatophyta</taxon>
        <taxon>Magnoliopsida</taxon>
        <taxon>Liliopsida</taxon>
        <taxon>Poales</taxon>
        <taxon>Poaceae</taxon>
        <taxon>BOP clade</taxon>
        <taxon>Oryzoideae</taxon>
        <taxon>Oryzeae</taxon>
        <taxon>Oryzinae</taxon>
        <taxon>Oryza</taxon>
    </lineage>
</organism>
<evidence type="ECO:0000313" key="11">
    <source>
        <dbReference type="Proteomes" id="UP000008021"/>
    </source>
</evidence>
<dbReference type="AlphaFoldDB" id="A0A0E0C3Y1"/>
<evidence type="ECO:0000256" key="6">
    <source>
        <dbReference type="PROSITE-ProRule" id="PRU00703"/>
    </source>
</evidence>
<protein>
    <recommendedName>
        <fullName evidence="12">CBS domain-containing protein</fullName>
    </recommendedName>
</protein>
<dbReference type="PROSITE" id="PS51371">
    <property type="entry name" value="CBS"/>
    <property type="match status" value="3"/>
</dbReference>
<dbReference type="SMART" id="SM00774">
    <property type="entry name" value="WRKY"/>
    <property type="match status" value="1"/>
</dbReference>
<reference evidence="10" key="1">
    <citation type="submission" date="2015-04" db="UniProtKB">
        <authorList>
            <consortium name="EnsemblPlants"/>
        </authorList>
    </citation>
    <scope>IDENTIFICATION</scope>
</reference>
<evidence type="ECO:0008006" key="12">
    <source>
        <dbReference type="Google" id="ProtNLM"/>
    </source>
</evidence>
<evidence type="ECO:0000256" key="2">
    <source>
        <dbReference type="ARBA" id="ARBA00023015"/>
    </source>
</evidence>
<dbReference type="Gene3D" id="3.10.580.10">
    <property type="entry name" value="CBS-domain"/>
    <property type="match status" value="2"/>
</dbReference>
<dbReference type="GO" id="GO:0043565">
    <property type="term" value="F:sequence-specific DNA binding"/>
    <property type="evidence" value="ECO:0007669"/>
    <property type="project" value="InterPro"/>
</dbReference>
<reference evidence="10" key="2">
    <citation type="submission" date="2018-05" db="EMBL/GenBank/DDBJ databases">
        <title>OmerRS3 (Oryza meridionalis Reference Sequence Version 3).</title>
        <authorList>
            <person name="Zhang J."/>
            <person name="Kudrna D."/>
            <person name="Lee S."/>
            <person name="Talag J."/>
            <person name="Welchert J."/>
            <person name="Wing R.A."/>
        </authorList>
    </citation>
    <scope>NUCLEOTIDE SEQUENCE [LARGE SCALE GENOMIC DNA]</scope>
    <source>
        <strain evidence="10">cv. OR44</strain>
    </source>
</reference>
<proteinExistence type="predicted"/>
<evidence type="ECO:0000256" key="5">
    <source>
        <dbReference type="ARBA" id="ARBA00023242"/>
    </source>
</evidence>
<dbReference type="Pfam" id="PF03106">
    <property type="entry name" value="WRKY"/>
    <property type="match status" value="1"/>
</dbReference>
<feature type="domain" description="WRKY" evidence="8">
    <location>
        <begin position="197"/>
        <end position="263"/>
    </location>
</feature>
<evidence type="ECO:0000313" key="10">
    <source>
        <dbReference type="EnsemblPlants" id="OMERI01G19150.1"/>
    </source>
</evidence>
<keyword evidence="6" id="KW-0129">CBS domain</keyword>
<feature type="region of interest" description="Disordered" evidence="7">
    <location>
        <begin position="134"/>
        <end position="153"/>
    </location>
</feature>
<feature type="domain" description="CBS" evidence="9">
    <location>
        <begin position="735"/>
        <end position="791"/>
    </location>
</feature>
<dbReference type="EnsemblPlants" id="OMERI01G19150.1">
    <property type="protein sequence ID" value="OMERI01G19150.1"/>
    <property type="gene ID" value="OMERI01G19150"/>
</dbReference>
<accession>A0A0E0C3Y1</accession>
<dbReference type="PANTHER" id="PTHR31429">
    <property type="entry name" value="WRKY TRANSCRIPTION FACTOR 36-RELATED"/>
    <property type="match status" value="1"/>
</dbReference>
<dbReference type="InterPro" id="IPR003657">
    <property type="entry name" value="WRKY_dom"/>
</dbReference>
<feature type="domain" description="CBS" evidence="9">
    <location>
        <begin position="651"/>
        <end position="709"/>
    </location>
</feature>
<dbReference type="STRING" id="40149.A0A0E0C3Y1"/>
<dbReference type="InterPro" id="IPR046342">
    <property type="entry name" value="CBS_dom_sf"/>
</dbReference>
<feature type="domain" description="CBS" evidence="9">
    <location>
        <begin position="413"/>
        <end position="479"/>
    </location>
</feature>
<dbReference type="Gramene" id="OMERI01G19150.1">
    <property type="protein sequence ID" value="OMERI01G19150.1"/>
    <property type="gene ID" value="OMERI01G19150"/>
</dbReference>
<keyword evidence="11" id="KW-1185">Reference proteome</keyword>
<keyword evidence="5" id="KW-0539">Nucleus</keyword>
<evidence type="ECO:0000259" key="8">
    <source>
        <dbReference type="PROSITE" id="PS50811"/>
    </source>
</evidence>
<dbReference type="CDD" id="cd02205">
    <property type="entry name" value="CBS_pair_SF"/>
    <property type="match status" value="1"/>
</dbReference>
<dbReference type="Proteomes" id="UP000008021">
    <property type="component" value="Chromosome 1"/>
</dbReference>
<dbReference type="Gene3D" id="2.20.25.80">
    <property type="entry name" value="WRKY domain"/>
    <property type="match status" value="1"/>
</dbReference>
<evidence type="ECO:0000256" key="1">
    <source>
        <dbReference type="ARBA" id="ARBA00004123"/>
    </source>
</evidence>
<sequence>MNTFAFLRDEVQKASEKVHRHHANDDEAGLFLSLGLSLGSSPADTGHASKKDEADAGDGGYLALALRCDPAAGEPIVHRHHANDDEAGLFLSLGLSLGSSPADTGHASKKDEADAGDGGYLALALRCDPAAGEPIVHPKRQRTTTNSSSSSSICGEYGDGGAAAALPGGHDDDDRSCMITAASTANRPGRVVLRTRCSAPTVKDGCQWRKYGQKTAKGNPWPRGYYRCTGAPGCPVKKQVQRCNHDTSVLVTTYDGVHNHPITPYAAALPPSSSSSSAAAAAAMLASSSSSSSTLSGLQRAMSSSIIAMPAAQSSWSQRNYPIQADVVAKAIWDPKFQATVAAAVASYVRDREQSVAALPVGRVPESSSTWLLHADNCDAYFDTIQSKKKLPFSLQESLTAAFAQIPVSSFPDVPNGRVIEIPGDTSVLDAVRILSEHNIRAAPVLNPECGAPADWKGRYLGIIDYSAIILWVLENAEIAAVALSAGSATAAGVGMGAVGAVGVAALGVTAPAAVAGLTAAAVGAAVAGELTAEKGVAKDGLTAADHLGEDFYKVLLQQEPFKSTTVRSIVESYRWSPFVPITLDTSMLTVLLLLSKYRLRNVPVIEPDKPIIKNFITQTGVVKGLQQCKGRDWFDYISALPLSDLGLPFMSLDEVITVNSGDLILEAFKCMKDNKIGGVPVVEGPNRKLVGSVSIRDIRFLLLRPDLFSNFRQLTVMEFMKTIGSTVPDSGNGLVKPPLTCSPDASLGSVIDSIASRITHRIYVVDGDFEVVGVVTLRDVISCFIYEPPGYCDNYLASAMDKLEEKGAGSVDTS</sequence>